<dbReference type="EMBL" id="GL733993">
    <property type="protein sequence ID" value="EFX61914.1"/>
    <property type="molecule type" value="Genomic_DNA"/>
</dbReference>
<dbReference type="GO" id="GO:0042826">
    <property type="term" value="F:histone deacetylase binding"/>
    <property type="evidence" value="ECO:0000318"/>
    <property type="project" value="GO_Central"/>
</dbReference>
<dbReference type="SUPFAM" id="SSF82199">
    <property type="entry name" value="SET domain"/>
    <property type="match status" value="1"/>
</dbReference>
<dbReference type="InterPro" id="IPR019734">
    <property type="entry name" value="TPR_rpt"/>
</dbReference>
<dbReference type="CDD" id="cd10536">
    <property type="entry name" value="SET_SMYD4"/>
    <property type="match status" value="1"/>
</dbReference>
<dbReference type="OMA" id="RFKCETG"/>
<organism evidence="5 6">
    <name type="scientific">Daphnia pulex</name>
    <name type="common">Water flea</name>
    <dbReference type="NCBI Taxonomy" id="6669"/>
    <lineage>
        <taxon>Eukaryota</taxon>
        <taxon>Metazoa</taxon>
        <taxon>Ecdysozoa</taxon>
        <taxon>Arthropoda</taxon>
        <taxon>Crustacea</taxon>
        <taxon>Branchiopoda</taxon>
        <taxon>Diplostraca</taxon>
        <taxon>Cladocera</taxon>
        <taxon>Anomopoda</taxon>
        <taxon>Daphniidae</taxon>
        <taxon>Daphnia</taxon>
    </lineage>
</organism>
<dbReference type="InterPro" id="IPR052097">
    <property type="entry name" value="SET-MYND_domain_protein"/>
</dbReference>
<dbReference type="HOGENOM" id="CLU_021727_1_0_1"/>
<dbReference type="InParanoid" id="E9I266"/>
<feature type="repeat" description="TPR" evidence="4">
    <location>
        <begin position="76"/>
        <end position="109"/>
    </location>
</feature>
<dbReference type="KEGG" id="dpx:DAPPUDRAFT_68494"/>
<dbReference type="PANTHER" id="PTHR46165">
    <property type="entry name" value="SET AND MYND DOMAIN-CONTAINING PROTEIN 4"/>
    <property type="match status" value="1"/>
</dbReference>
<evidence type="ECO:0000256" key="3">
    <source>
        <dbReference type="ARBA" id="ARBA00022691"/>
    </source>
</evidence>
<evidence type="ECO:0000256" key="1">
    <source>
        <dbReference type="ARBA" id="ARBA00022603"/>
    </source>
</evidence>
<dbReference type="GO" id="GO:0008168">
    <property type="term" value="F:methyltransferase activity"/>
    <property type="evidence" value="ECO:0007669"/>
    <property type="project" value="UniProtKB-KW"/>
</dbReference>
<dbReference type="InterPro" id="IPR011990">
    <property type="entry name" value="TPR-like_helical_dom_sf"/>
</dbReference>
<dbReference type="SMART" id="SM00028">
    <property type="entry name" value="TPR"/>
    <property type="match status" value="3"/>
</dbReference>
<dbReference type="Gene3D" id="1.25.40.10">
    <property type="entry name" value="Tetratricopeptide repeat domain"/>
    <property type="match status" value="1"/>
</dbReference>
<dbReference type="PhylomeDB" id="E9I266"/>
<dbReference type="InterPro" id="IPR046341">
    <property type="entry name" value="SET_dom_sf"/>
</dbReference>
<dbReference type="AlphaFoldDB" id="E9I266"/>
<dbReference type="Gene3D" id="6.10.140.2220">
    <property type="match status" value="1"/>
</dbReference>
<evidence type="ECO:0000256" key="4">
    <source>
        <dbReference type="PROSITE-ProRule" id="PRU00339"/>
    </source>
</evidence>
<gene>
    <name evidence="5" type="ORF">DAPPUDRAFT_68494</name>
</gene>
<name>E9I266_DAPPU</name>
<dbReference type="PROSITE" id="PS50005">
    <property type="entry name" value="TPR"/>
    <property type="match status" value="1"/>
</dbReference>
<dbReference type="InterPro" id="IPR044421">
    <property type="entry name" value="SMYD4_SET"/>
</dbReference>
<dbReference type="eggNOG" id="KOG2084">
    <property type="taxonomic scope" value="Eukaryota"/>
</dbReference>
<reference evidence="5 6" key="1">
    <citation type="journal article" date="2011" name="Science">
        <title>The ecoresponsive genome of Daphnia pulex.</title>
        <authorList>
            <person name="Colbourne J.K."/>
            <person name="Pfrender M.E."/>
            <person name="Gilbert D."/>
            <person name="Thomas W.K."/>
            <person name="Tucker A."/>
            <person name="Oakley T.H."/>
            <person name="Tokishita S."/>
            <person name="Aerts A."/>
            <person name="Arnold G.J."/>
            <person name="Basu M.K."/>
            <person name="Bauer D.J."/>
            <person name="Caceres C.E."/>
            <person name="Carmel L."/>
            <person name="Casola C."/>
            <person name="Choi J.H."/>
            <person name="Detter J.C."/>
            <person name="Dong Q."/>
            <person name="Dusheyko S."/>
            <person name="Eads B.D."/>
            <person name="Frohlich T."/>
            <person name="Geiler-Samerotte K.A."/>
            <person name="Gerlach D."/>
            <person name="Hatcher P."/>
            <person name="Jogdeo S."/>
            <person name="Krijgsveld J."/>
            <person name="Kriventseva E.V."/>
            <person name="Kultz D."/>
            <person name="Laforsch C."/>
            <person name="Lindquist E."/>
            <person name="Lopez J."/>
            <person name="Manak J.R."/>
            <person name="Muller J."/>
            <person name="Pangilinan J."/>
            <person name="Patwardhan R.P."/>
            <person name="Pitluck S."/>
            <person name="Pritham E.J."/>
            <person name="Rechtsteiner A."/>
            <person name="Rho M."/>
            <person name="Rogozin I.B."/>
            <person name="Sakarya O."/>
            <person name="Salamov A."/>
            <person name="Schaack S."/>
            <person name="Shapiro H."/>
            <person name="Shiga Y."/>
            <person name="Skalitzky C."/>
            <person name="Smith Z."/>
            <person name="Souvorov A."/>
            <person name="Sung W."/>
            <person name="Tang Z."/>
            <person name="Tsuchiya D."/>
            <person name="Tu H."/>
            <person name="Vos H."/>
            <person name="Wang M."/>
            <person name="Wolf Y.I."/>
            <person name="Yamagata H."/>
            <person name="Yamada T."/>
            <person name="Ye Y."/>
            <person name="Shaw J.R."/>
            <person name="Andrews J."/>
            <person name="Crease T.J."/>
            <person name="Tang H."/>
            <person name="Lucas S.M."/>
            <person name="Robertson H.M."/>
            <person name="Bork P."/>
            <person name="Koonin E.V."/>
            <person name="Zdobnov E.M."/>
            <person name="Grigoriev I.V."/>
            <person name="Lynch M."/>
            <person name="Boore J.L."/>
        </authorList>
    </citation>
    <scope>NUCLEOTIDE SEQUENCE [LARGE SCALE GENOMIC DNA]</scope>
</reference>
<dbReference type="SUPFAM" id="SSF48452">
    <property type="entry name" value="TPR-like"/>
    <property type="match status" value="1"/>
</dbReference>
<dbReference type="GO" id="GO:0005737">
    <property type="term" value="C:cytoplasm"/>
    <property type="evidence" value="ECO:0000318"/>
    <property type="project" value="GO_Central"/>
</dbReference>
<accession>E9I266</accession>
<dbReference type="Proteomes" id="UP000000305">
    <property type="component" value="Unassembled WGS sequence"/>
</dbReference>
<evidence type="ECO:0000313" key="5">
    <source>
        <dbReference type="EMBL" id="EFX61914.1"/>
    </source>
</evidence>
<keyword evidence="4" id="KW-0802">TPR repeat</keyword>
<dbReference type="FunCoup" id="E9I266">
    <property type="interactions" value="1309"/>
</dbReference>
<protein>
    <submittedName>
        <fullName evidence="5">Uncharacterized protein</fullName>
    </submittedName>
</protein>
<dbReference type="SUPFAM" id="SSF144232">
    <property type="entry name" value="HIT/MYND zinc finger-like"/>
    <property type="match status" value="1"/>
</dbReference>
<keyword evidence="6" id="KW-1185">Reference proteome</keyword>
<proteinExistence type="predicted"/>
<keyword evidence="1" id="KW-0489">Methyltransferase</keyword>
<dbReference type="Gene3D" id="2.170.270.10">
    <property type="entry name" value="SET domain"/>
    <property type="match status" value="1"/>
</dbReference>
<dbReference type="eggNOG" id="KOG0548">
    <property type="taxonomic scope" value="Eukaryota"/>
</dbReference>
<dbReference type="PANTHER" id="PTHR46165:SF7">
    <property type="entry name" value="SET AND MYND DOMAIN-CONTAINING PROTEIN 4"/>
    <property type="match status" value="1"/>
</dbReference>
<dbReference type="GO" id="GO:0005634">
    <property type="term" value="C:nucleus"/>
    <property type="evidence" value="ECO:0000318"/>
    <property type="project" value="GO_Central"/>
</dbReference>
<evidence type="ECO:0000313" key="6">
    <source>
        <dbReference type="Proteomes" id="UP000000305"/>
    </source>
</evidence>
<keyword evidence="2" id="KW-0808">Transferase</keyword>
<dbReference type="GO" id="GO:0032259">
    <property type="term" value="P:methylation"/>
    <property type="evidence" value="ECO:0007669"/>
    <property type="project" value="UniProtKB-KW"/>
</dbReference>
<sequence length="680" mass="76666">MEEDDNFGEKNGFFKTYHLSVLKKLCIGDLAGLSACRNDEERLVYVHSLPYVHEVPHEMSSAMGNSLPSGKSATVAQKKRTEGNEFFKKKDYPSAVRLYSEAVSKAPTNITNEPQLAMAFANRSAALFHLAEYARALVDIDQALSSGYPTELRYKLAERQAKCLMALGKPVDQVTAACKSAMKDVNDSRLDPAKRDLFVRDIKLLMEESKSPNKKVPETGSPSLILPKRGTVYPINSHPSFSKKILVEEDAVSGRYGVAASPIRVGDVIAVDAPYASVMNPEKFSTHCHHCYQILELGEVLPCSHCDLVSFCSVNCRSRAMEIYHAIECPILSCLYAAGISIICYLSLRMIAIHPPSFFMDVRPVIEQPELQKKAALSEDVKKYIKTYHLVTHDTLRNKESFFHVTLMANFLLKCLKVAGYFGTRDTTDLKFSDQERWIGSLLLRHLQLLQFNAHEVSELRMDRPGCMEGAKTFFLGAGVYSTVALLNHSCEPGVIRHFIGDVMVVRAIKSFQPGEMVNENYGPIFTQKRRVDRQRSLKDRYWFDCRCNPCTENWPLIGEMTEEALCFRCADRRCRKPLVVQSDTMTPFIICPSCKKSNNILKSLQALQDTEESFNRGNELIDQGNFAGALECCLQTMSKLDDILCPPYRDYIQCQERARRCILTLGNVIYAPDVANVRR</sequence>
<dbReference type="OrthoDB" id="1028014at2759"/>
<dbReference type="Gene3D" id="1.10.220.160">
    <property type="match status" value="1"/>
</dbReference>
<dbReference type="STRING" id="6669.E9I266"/>
<evidence type="ECO:0000256" key="2">
    <source>
        <dbReference type="ARBA" id="ARBA00022679"/>
    </source>
</evidence>
<keyword evidence="3" id="KW-0949">S-adenosyl-L-methionine</keyword>